<dbReference type="Gene3D" id="3.30.1490.20">
    <property type="entry name" value="ATP-grasp fold, A domain"/>
    <property type="match status" value="1"/>
</dbReference>
<dbReference type="PIRSF" id="PIRSF039102">
    <property type="entry name" value="Ddl/VanB"/>
    <property type="match status" value="1"/>
</dbReference>
<dbReference type="InterPro" id="IPR011761">
    <property type="entry name" value="ATP-grasp"/>
</dbReference>
<evidence type="ECO:0000256" key="10">
    <source>
        <dbReference type="ARBA" id="ARBA00022984"/>
    </source>
</evidence>
<keyword evidence="17" id="KW-1185">Reference proteome</keyword>
<dbReference type="InterPro" id="IPR000291">
    <property type="entry name" value="D-Ala_lig_Van_CS"/>
</dbReference>
<dbReference type="Gene3D" id="3.40.50.20">
    <property type="match status" value="1"/>
</dbReference>
<dbReference type="SUPFAM" id="SSF52440">
    <property type="entry name" value="PreATP-grasp domain"/>
    <property type="match status" value="1"/>
</dbReference>
<gene>
    <name evidence="13" type="primary">ddl</name>
    <name evidence="16" type="ORF">J5A65_08615</name>
</gene>
<comment type="cofactor">
    <cofactor evidence="1">
        <name>Mn(2+)</name>
        <dbReference type="ChEBI" id="CHEBI:29035"/>
    </cofactor>
</comment>
<dbReference type="InterPro" id="IPR013815">
    <property type="entry name" value="ATP_grasp_subdomain_1"/>
</dbReference>
<dbReference type="NCBIfam" id="NF002528">
    <property type="entry name" value="PRK01966.1-4"/>
    <property type="match status" value="1"/>
</dbReference>
<dbReference type="RefSeq" id="WP_212321155.1">
    <property type="nucleotide sequence ID" value="NZ_AP024463.1"/>
</dbReference>
<dbReference type="Pfam" id="PF01820">
    <property type="entry name" value="Dala_Dala_lig_N"/>
    <property type="match status" value="1"/>
</dbReference>
<evidence type="ECO:0000256" key="12">
    <source>
        <dbReference type="ARBA" id="ARBA00023316"/>
    </source>
</evidence>
<evidence type="ECO:0000256" key="2">
    <source>
        <dbReference type="ARBA" id="ARBA00001946"/>
    </source>
</evidence>
<comment type="similarity">
    <text evidence="3 13">Belongs to the D-alanine--D-alanine ligase family.</text>
</comment>
<protein>
    <recommendedName>
        <fullName evidence="13">D-alanine--D-alanine ligase</fullName>
        <ecNumber evidence="13">6.3.2.4</ecNumber>
    </recommendedName>
    <alternativeName>
        <fullName evidence="13">D-Ala-D-Ala ligase</fullName>
    </alternativeName>
    <alternativeName>
        <fullName evidence="13">D-alanylalanine synthetase</fullName>
    </alternativeName>
</protein>
<dbReference type="InterPro" id="IPR005905">
    <property type="entry name" value="D_ala_D_ala"/>
</dbReference>
<comment type="function">
    <text evidence="13">Cell wall formation.</text>
</comment>
<evidence type="ECO:0000256" key="7">
    <source>
        <dbReference type="ARBA" id="ARBA00022840"/>
    </source>
</evidence>
<keyword evidence="10 13" id="KW-0573">Peptidoglycan synthesis</keyword>
<dbReference type="GO" id="GO:0016874">
    <property type="term" value="F:ligase activity"/>
    <property type="evidence" value="ECO:0007669"/>
    <property type="project" value="UniProtKB-KW"/>
</dbReference>
<dbReference type="EC" id="6.3.2.4" evidence="13"/>
<dbReference type="PANTHER" id="PTHR23132:SF25">
    <property type="entry name" value="D-ALANINE--D-ALANINE LIGASE A"/>
    <property type="match status" value="1"/>
</dbReference>
<accession>A0ABX7Y220</accession>
<keyword evidence="4 13" id="KW-0436">Ligase</keyword>
<evidence type="ECO:0000256" key="8">
    <source>
        <dbReference type="ARBA" id="ARBA00022842"/>
    </source>
</evidence>
<evidence type="ECO:0000313" key="17">
    <source>
        <dbReference type="Proteomes" id="UP000678513"/>
    </source>
</evidence>
<dbReference type="Pfam" id="PF07478">
    <property type="entry name" value="Dala_Dala_lig_C"/>
    <property type="match status" value="1"/>
</dbReference>
<evidence type="ECO:0000256" key="5">
    <source>
        <dbReference type="ARBA" id="ARBA00022723"/>
    </source>
</evidence>
<keyword evidence="13" id="KW-0963">Cytoplasm</keyword>
<dbReference type="PROSITE" id="PS50975">
    <property type="entry name" value="ATP_GRASP"/>
    <property type="match status" value="1"/>
</dbReference>
<evidence type="ECO:0000256" key="11">
    <source>
        <dbReference type="ARBA" id="ARBA00023211"/>
    </source>
</evidence>
<keyword evidence="8" id="KW-0460">Magnesium</keyword>
<evidence type="ECO:0000256" key="1">
    <source>
        <dbReference type="ARBA" id="ARBA00001936"/>
    </source>
</evidence>
<dbReference type="SUPFAM" id="SSF56059">
    <property type="entry name" value="Glutathione synthetase ATP-binding domain-like"/>
    <property type="match status" value="1"/>
</dbReference>
<dbReference type="Proteomes" id="UP000678513">
    <property type="component" value="Chromosome"/>
</dbReference>
<dbReference type="NCBIfam" id="TIGR01205">
    <property type="entry name" value="D_ala_D_alaTIGR"/>
    <property type="match status" value="1"/>
</dbReference>
<dbReference type="InterPro" id="IPR011127">
    <property type="entry name" value="Dala_Dala_lig_N"/>
</dbReference>
<keyword evidence="11" id="KW-0464">Manganese</keyword>
<keyword evidence="5" id="KW-0479">Metal-binding</keyword>
<evidence type="ECO:0000256" key="14">
    <source>
        <dbReference type="PROSITE-ProRule" id="PRU00409"/>
    </source>
</evidence>
<evidence type="ECO:0000256" key="13">
    <source>
        <dbReference type="HAMAP-Rule" id="MF_00047"/>
    </source>
</evidence>
<keyword evidence="12 13" id="KW-0961">Cell wall biogenesis/degradation</keyword>
<keyword evidence="6 14" id="KW-0547">Nucleotide-binding</keyword>
<sequence length="370" mass="39766">MSKRAKIALVFGGKSPEHGISCLTAASVLGAIDRERFDVVAIGISKSGRWTQVPLEEVASLRIVDGVPPEVAEPEHDAVWLVGERGSELATRVGERLLDLHEVDVAFALLHGPYGEDGTIQGMFEMAGVRYVGSGVLASAVGMDKHLMKIAFEAAGLPVGPYVAASGRRLRCERDLVLGEVAKLDLPIFVKPARGGSSIGITRVSDLAQLDAAITEAQRHDPKVIFEQGFVGARELEVAVLGDPDTPEGCRASVVGEIQVRAEDGFYDYETKYFDDNGAALFAPADISPELAGELGSLACRAFNAIDGEGLLRADFFVDETGAWINEVNTMPGFTEISMYPTLWRVSGVDYPELVTRLIELALDRPLGLR</sequence>
<dbReference type="InterPro" id="IPR016185">
    <property type="entry name" value="PreATP-grasp_dom_sf"/>
</dbReference>
<dbReference type="EMBL" id="CP072384">
    <property type="protein sequence ID" value="QUC07026.1"/>
    <property type="molecule type" value="Genomic_DNA"/>
</dbReference>
<evidence type="ECO:0000256" key="4">
    <source>
        <dbReference type="ARBA" id="ARBA00022598"/>
    </source>
</evidence>
<comment type="pathway">
    <text evidence="13">Cell wall biogenesis; peptidoglycan biosynthesis.</text>
</comment>
<evidence type="ECO:0000256" key="3">
    <source>
        <dbReference type="ARBA" id="ARBA00010871"/>
    </source>
</evidence>
<feature type="domain" description="ATP-grasp" evidence="15">
    <location>
        <begin position="149"/>
        <end position="360"/>
    </location>
</feature>
<dbReference type="PROSITE" id="PS00843">
    <property type="entry name" value="DALA_DALA_LIGASE_1"/>
    <property type="match status" value="1"/>
</dbReference>
<evidence type="ECO:0000256" key="9">
    <source>
        <dbReference type="ARBA" id="ARBA00022960"/>
    </source>
</evidence>
<organism evidence="16 17">
    <name type="scientific">Arachnia rubra</name>
    <dbReference type="NCBI Taxonomy" id="1547448"/>
    <lineage>
        <taxon>Bacteria</taxon>
        <taxon>Bacillati</taxon>
        <taxon>Actinomycetota</taxon>
        <taxon>Actinomycetes</taxon>
        <taxon>Propionibacteriales</taxon>
        <taxon>Propionibacteriaceae</taxon>
        <taxon>Arachnia</taxon>
    </lineage>
</organism>
<proteinExistence type="inferred from homology"/>
<reference evidence="16 17" key="1">
    <citation type="submission" date="2021-03" db="EMBL/GenBank/DDBJ databases">
        <title>Human Oral Microbial Genomes.</title>
        <authorList>
            <person name="Johnston C.D."/>
            <person name="Chen T."/>
            <person name="Dewhirst F.E."/>
        </authorList>
    </citation>
    <scope>NUCLEOTIDE SEQUENCE [LARGE SCALE GENOMIC DNA]</scope>
    <source>
        <strain evidence="16 17">DSMZ 100122</strain>
    </source>
</reference>
<evidence type="ECO:0000313" key="16">
    <source>
        <dbReference type="EMBL" id="QUC07026.1"/>
    </source>
</evidence>
<evidence type="ECO:0000259" key="15">
    <source>
        <dbReference type="PROSITE" id="PS50975"/>
    </source>
</evidence>
<dbReference type="PANTHER" id="PTHR23132">
    <property type="entry name" value="D-ALANINE--D-ALANINE LIGASE"/>
    <property type="match status" value="1"/>
</dbReference>
<evidence type="ECO:0000256" key="6">
    <source>
        <dbReference type="ARBA" id="ARBA00022741"/>
    </source>
</evidence>
<comment type="cofactor">
    <cofactor evidence="2">
        <name>Mg(2+)</name>
        <dbReference type="ChEBI" id="CHEBI:18420"/>
    </cofactor>
</comment>
<comment type="catalytic activity">
    <reaction evidence="13">
        <text>2 D-alanine + ATP = D-alanyl-D-alanine + ADP + phosphate + H(+)</text>
        <dbReference type="Rhea" id="RHEA:11224"/>
        <dbReference type="ChEBI" id="CHEBI:15378"/>
        <dbReference type="ChEBI" id="CHEBI:30616"/>
        <dbReference type="ChEBI" id="CHEBI:43474"/>
        <dbReference type="ChEBI" id="CHEBI:57416"/>
        <dbReference type="ChEBI" id="CHEBI:57822"/>
        <dbReference type="ChEBI" id="CHEBI:456216"/>
        <dbReference type="EC" id="6.3.2.4"/>
    </reaction>
</comment>
<comment type="subcellular location">
    <subcellularLocation>
        <location evidence="13">Cytoplasm</location>
    </subcellularLocation>
</comment>
<keyword evidence="9 13" id="KW-0133">Cell shape</keyword>
<keyword evidence="7 14" id="KW-0067">ATP-binding</keyword>
<dbReference type="InterPro" id="IPR011095">
    <property type="entry name" value="Dala_Dala_lig_C"/>
</dbReference>
<dbReference type="HAMAP" id="MF_00047">
    <property type="entry name" value="Dala_Dala_lig"/>
    <property type="match status" value="1"/>
</dbReference>
<name>A0ABX7Y220_9ACTN</name>
<dbReference type="Gene3D" id="3.30.470.20">
    <property type="entry name" value="ATP-grasp fold, B domain"/>
    <property type="match status" value="1"/>
</dbReference>